<evidence type="ECO:0000256" key="12">
    <source>
        <dbReference type="ARBA" id="ARBA00035585"/>
    </source>
</evidence>
<gene>
    <name evidence="14" type="ORF">METZ01_LOCUS165594</name>
</gene>
<keyword evidence="9" id="KW-0406">Ion transport</keyword>
<accession>A0A382BFV0</accession>
<evidence type="ECO:0000313" key="14">
    <source>
        <dbReference type="EMBL" id="SVB12740.1"/>
    </source>
</evidence>
<dbReference type="GO" id="GO:0046872">
    <property type="term" value="F:metal ion binding"/>
    <property type="evidence" value="ECO:0007669"/>
    <property type="project" value="UniProtKB-KW"/>
</dbReference>
<evidence type="ECO:0000256" key="3">
    <source>
        <dbReference type="ARBA" id="ARBA00022475"/>
    </source>
</evidence>
<feature type="transmembrane region" description="Helical" evidence="13">
    <location>
        <begin position="68"/>
        <end position="86"/>
    </location>
</feature>
<reference evidence="14" key="1">
    <citation type="submission" date="2018-05" db="EMBL/GenBank/DDBJ databases">
        <authorList>
            <person name="Lanie J.A."/>
            <person name="Ng W.-L."/>
            <person name="Kazmierczak K.M."/>
            <person name="Andrzejewski T.M."/>
            <person name="Davidsen T.M."/>
            <person name="Wayne K.J."/>
            <person name="Tettelin H."/>
            <person name="Glass J.I."/>
            <person name="Rusch D."/>
            <person name="Podicherti R."/>
            <person name="Tsui H.-C.T."/>
            <person name="Winkler M.E."/>
        </authorList>
    </citation>
    <scope>NUCLEOTIDE SEQUENCE</scope>
</reference>
<dbReference type="HAMAP" id="MF_00454">
    <property type="entry name" value="FluC"/>
    <property type="match status" value="1"/>
</dbReference>
<keyword evidence="10 13" id="KW-0472">Membrane</keyword>
<dbReference type="GO" id="GO:0005886">
    <property type="term" value="C:plasma membrane"/>
    <property type="evidence" value="ECO:0007669"/>
    <property type="project" value="UniProtKB-SubCell"/>
</dbReference>
<evidence type="ECO:0000256" key="5">
    <source>
        <dbReference type="ARBA" id="ARBA00022692"/>
    </source>
</evidence>
<dbReference type="Pfam" id="PF02537">
    <property type="entry name" value="CRCB"/>
    <property type="match status" value="1"/>
</dbReference>
<feature type="transmembrane region" description="Helical" evidence="13">
    <location>
        <begin position="98"/>
        <end position="121"/>
    </location>
</feature>
<comment type="catalytic activity">
    <reaction evidence="12">
        <text>fluoride(in) = fluoride(out)</text>
        <dbReference type="Rhea" id="RHEA:76159"/>
        <dbReference type="ChEBI" id="CHEBI:17051"/>
    </reaction>
    <physiologicalReaction direction="left-to-right" evidence="12">
        <dbReference type="Rhea" id="RHEA:76160"/>
    </physiologicalReaction>
</comment>
<dbReference type="AlphaFoldDB" id="A0A382BFV0"/>
<evidence type="ECO:0008006" key="15">
    <source>
        <dbReference type="Google" id="ProtNLM"/>
    </source>
</evidence>
<keyword evidence="3" id="KW-1003">Cell membrane</keyword>
<evidence type="ECO:0000256" key="11">
    <source>
        <dbReference type="ARBA" id="ARBA00035120"/>
    </source>
</evidence>
<evidence type="ECO:0000256" key="9">
    <source>
        <dbReference type="ARBA" id="ARBA00023065"/>
    </source>
</evidence>
<keyword evidence="5 13" id="KW-0812">Transmembrane</keyword>
<keyword evidence="8" id="KW-0915">Sodium</keyword>
<evidence type="ECO:0000256" key="2">
    <source>
        <dbReference type="ARBA" id="ARBA00022448"/>
    </source>
</evidence>
<keyword evidence="4" id="KW-0997">Cell inner membrane</keyword>
<evidence type="ECO:0000256" key="10">
    <source>
        <dbReference type="ARBA" id="ARBA00023136"/>
    </source>
</evidence>
<evidence type="ECO:0000256" key="8">
    <source>
        <dbReference type="ARBA" id="ARBA00023053"/>
    </source>
</evidence>
<comment type="subcellular location">
    <subcellularLocation>
        <location evidence="1">Cell membrane</location>
        <topology evidence="1">Multi-pass membrane protein</topology>
    </subcellularLocation>
</comment>
<dbReference type="EMBL" id="UINC01029657">
    <property type="protein sequence ID" value="SVB12740.1"/>
    <property type="molecule type" value="Genomic_DNA"/>
</dbReference>
<evidence type="ECO:0000256" key="13">
    <source>
        <dbReference type="SAM" id="Phobius"/>
    </source>
</evidence>
<keyword evidence="7 13" id="KW-1133">Transmembrane helix</keyword>
<evidence type="ECO:0000256" key="6">
    <source>
        <dbReference type="ARBA" id="ARBA00022723"/>
    </source>
</evidence>
<sequence>MLNLVLVGGGGFLGSVLRYLAGLLTQSLTGSTALPYGTLAVNVLGCLIIGFLGGLAQHRQLFSPELRLFVFTGMLGGFTTFSTFGYDTLNIARGVDLPLALLNILLHISLGLGAVSLGYWLSRWC</sequence>
<dbReference type="GO" id="GO:1903425">
    <property type="term" value="F:fluoride transmembrane transporter activity"/>
    <property type="evidence" value="ECO:0007669"/>
    <property type="project" value="TreeGrafter"/>
</dbReference>
<dbReference type="InterPro" id="IPR003691">
    <property type="entry name" value="FluC"/>
</dbReference>
<dbReference type="NCBIfam" id="TIGR00494">
    <property type="entry name" value="crcB"/>
    <property type="match status" value="1"/>
</dbReference>
<proteinExistence type="inferred from homology"/>
<evidence type="ECO:0000256" key="4">
    <source>
        <dbReference type="ARBA" id="ARBA00022519"/>
    </source>
</evidence>
<dbReference type="PANTHER" id="PTHR28259:SF18">
    <property type="entry name" value="FLUORIDE-SPECIFIC ION CHANNEL FLUC"/>
    <property type="match status" value="1"/>
</dbReference>
<evidence type="ECO:0000256" key="1">
    <source>
        <dbReference type="ARBA" id="ARBA00004651"/>
    </source>
</evidence>
<organism evidence="14">
    <name type="scientific">marine metagenome</name>
    <dbReference type="NCBI Taxonomy" id="408172"/>
    <lineage>
        <taxon>unclassified sequences</taxon>
        <taxon>metagenomes</taxon>
        <taxon>ecological metagenomes</taxon>
    </lineage>
</organism>
<feature type="transmembrane region" description="Helical" evidence="13">
    <location>
        <begin position="34"/>
        <end position="56"/>
    </location>
</feature>
<evidence type="ECO:0000256" key="7">
    <source>
        <dbReference type="ARBA" id="ARBA00022989"/>
    </source>
</evidence>
<name>A0A382BFV0_9ZZZZ</name>
<keyword evidence="6" id="KW-0479">Metal-binding</keyword>
<comment type="similarity">
    <text evidence="11">Belongs to the fluoride channel Fluc/FEX (TC 1.A.43) family.</text>
</comment>
<protein>
    <recommendedName>
        <fullName evidence="15">Fluoride ion transporter CrcB</fullName>
    </recommendedName>
</protein>
<keyword evidence="2" id="KW-0813">Transport</keyword>
<dbReference type="PANTHER" id="PTHR28259">
    <property type="entry name" value="FLUORIDE EXPORT PROTEIN 1-RELATED"/>
    <property type="match status" value="1"/>
</dbReference>